<reference evidence="2" key="1">
    <citation type="submission" date="2020-07" db="EMBL/GenBank/DDBJ databases">
        <title>Ethylene signaling mediates host invasion by parasitic plants.</title>
        <authorList>
            <person name="Yoshida S."/>
        </authorList>
    </citation>
    <scope>NUCLEOTIDE SEQUENCE</scope>
    <source>
        <strain evidence="2">Okayama</strain>
    </source>
</reference>
<feature type="domain" description="Expansin-like EG45" evidence="1">
    <location>
        <begin position="1"/>
        <end position="76"/>
    </location>
</feature>
<dbReference type="Pfam" id="PF03330">
    <property type="entry name" value="DPBB_1"/>
    <property type="match status" value="1"/>
</dbReference>
<evidence type="ECO:0000313" key="3">
    <source>
        <dbReference type="Proteomes" id="UP000653305"/>
    </source>
</evidence>
<dbReference type="Gene3D" id="2.40.40.10">
    <property type="entry name" value="RlpA-like domain"/>
    <property type="match status" value="1"/>
</dbReference>
<dbReference type="InterPro" id="IPR036908">
    <property type="entry name" value="RlpA-like_sf"/>
</dbReference>
<dbReference type="PROSITE" id="PS50842">
    <property type="entry name" value="EXPANSIN_EG45"/>
    <property type="match status" value="1"/>
</dbReference>
<proteinExistence type="predicted"/>
<dbReference type="PANTHER" id="PTHR47480">
    <property type="entry name" value="EG45-LIKE DOMAIN CONTAINING PROTEIN"/>
    <property type="match status" value="1"/>
</dbReference>
<evidence type="ECO:0000259" key="1">
    <source>
        <dbReference type="PROSITE" id="PS50842"/>
    </source>
</evidence>
<dbReference type="PANTHER" id="PTHR47480:SF6">
    <property type="entry name" value="EXPANSIN-LIKE EG45 DOMAIN-CONTAINING PROTEIN"/>
    <property type="match status" value="1"/>
</dbReference>
<dbReference type="CDD" id="cd22269">
    <property type="entry name" value="DPBB_EG45-like"/>
    <property type="match status" value="1"/>
</dbReference>
<organism evidence="2 3">
    <name type="scientific">Phtheirospermum japonicum</name>
    <dbReference type="NCBI Taxonomy" id="374723"/>
    <lineage>
        <taxon>Eukaryota</taxon>
        <taxon>Viridiplantae</taxon>
        <taxon>Streptophyta</taxon>
        <taxon>Embryophyta</taxon>
        <taxon>Tracheophyta</taxon>
        <taxon>Spermatophyta</taxon>
        <taxon>Magnoliopsida</taxon>
        <taxon>eudicotyledons</taxon>
        <taxon>Gunneridae</taxon>
        <taxon>Pentapetalae</taxon>
        <taxon>asterids</taxon>
        <taxon>lamiids</taxon>
        <taxon>Lamiales</taxon>
        <taxon>Orobanchaceae</taxon>
        <taxon>Orobanchaceae incertae sedis</taxon>
        <taxon>Phtheirospermum</taxon>
    </lineage>
</organism>
<dbReference type="AlphaFoldDB" id="A0A830D6W1"/>
<gene>
    <name evidence="2" type="ORF">PHJA_002429500</name>
</gene>
<dbReference type="SUPFAM" id="SSF50685">
    <property type="entry name" value="Barwin-like endoglucanases"/>
    <property type="match status" value="1"/>
</dbReference>
<dbReference type="EMBL" id="BMAC01000780">
    <property type="protein sequence ID" value="GFQ02856.1"/>
    <property type="molecule type" value="Genomic_DNA"/>
</dbReference>
<dbReference type="Proteomes" id="UP000653305">
    <property type="component" value="Unassembled WGS sequence"/>
</dbReference>
<dbReference type="InterPro" id="IPR009009">
    <property type="entry name" value="RlpA-like_DPBB"/>
</dbReference>
<accession>A0A830D6W1</accession>
<comment type="caution">
    <text evidence="2">The sequence shown here is derived from an EMBL/GenBank/DDBJ whole genome shotgun (WGS) entry which is preliminary data.</text>
</comment>
<dbReference type="OrthoDB" id="587249at2759"/>
<keyword evidence="3" id="KW-1185">Reference proteome</keyword>
<name>A0A830D6W1_9LAMI</name>
<dbReference type="InterPro" id="IPR007112">
    <property type="entry name" value="Expansin/allergen_DPBB_dom"/>
</dbReference>
<evidence type="ECO:0000313" key="2">
    <source>
        <dbReference type="EMBL" id="GFQ02856.1"/>
    </source>
</evidence>
<sequence>MAVSEGLWDNGAACGRYYKLRCLSGFKKPCKDSTIKVKVLDFCNKTSCPSTMVLSIYAFKALSRNPKIKINIEYSQ</sequence>
<protein>
    <submittedName>
        <fullName evidence="2">Eg45-like domain containing protein 2</fullName>
    </submittedName>
</protein>